<dbReference type="GeneID" id="9418894"/>
<name>D8J9V9_HALJB</name>
<dbReference type="KEGG" id="hje:HacjB3_05450"/>
<feature type="compositionally biased region" description="Polar residues" evidence="1">
    <location>
        <begin position="1"/>
        <end position="12"/>
    </location>
</feature>
<gene>
    <name evidence="2" type="ordered locus">HacjB3_05450</name>
    <name evidence="3" type="ORF">C497_03825</name>
</gene>
<dbReference type="HOGENOM" id="CLU_777563_0_0_2"/>
<dbReference type="STRING" id="795797.HacjB3_05450"/>
<dbReference type="AlphaFoldDB" id="D8J9V9"/>
<dbReference type="EMBL" id="AOHV01000010">
    <property type="protein sequence ID" value="ELY40195.1"/>
    <property type="molecule type" value="Genomic_DNA"/>
</dbReference>
<proteinExistence type="predicted"/>
<reference evidence="2 4" key="1">
    <citation type="journal article" date="2010" name="J. Bacteriol.">
        <title>Complete genome sequence of Halalkalicoccus jeotgali B3(T), an extremely halophilic archaeon.</title>
        <authorList>
            <person name="Roh S.W."/>
            <person name="Nam Y.D."/>
            <person name="Nam S.H."/>
            <person name="Choi S.H."/>
            <person name="Park H.S."/>
            <person name="Bae J.W."/>
        </authorList>
    </citation>
    <scope>NUCLEOTIDE SEQUENCE [LARGE SCALE GENOMIC DNA]</scope>
    <source>
        <strain evidence="2">B3</strain>
        <strain evidence="4">DSM 18796 / CECT 7217 / JCM 14584 / KCTC 4019 / B3</strain>
    </source>
</reference>
<reference evidence="3 5" key="2">
    <citation type="journal article" date="2014" name="PLoS Genet.">
        <title>Phylogenetically driven sequencing of extremely halophilic archaea reveals strategies for static and dynamic osmo-response.</title>
        <authorList>
            <person name="Becker E.A."/>
            <person name="Seitzer P.M."/>
            <person name="Tritt A."/>
            <person name="Larsen D."/>
            <person name="Krusor M."/>
            <person name="Yao A.I."/>
            <person name="Wu D."/>
            <person name="Madern D."/>
            <person name="Eisen J.A."/>
            <person name="Darling A.E."/>
            <person name="Facciotti M.T."/>
        </authorList>
    </citation>
    <scope>NUCLEOTIDE SEQUENCE [LARGE SCALE GENOMIC DNA]</scope>
    <source>
        <strain evidence="3">B3</strain>
        <strain evidence="5">DSM 18796 / CECT 7217 / JCM 14584 / KCTC 4019 / B3</strain>
    </source>
</reference>
<feature type="region of interest" description="Disordered" evidence="1">
    <location>
        <begin position="1"/>
        <end position="32"/>
    </location>
</feature>
<evidence type="ECO:0000256" key="1">
    <source>
        <dbReference type="SAM" id="MobiDB-lite"/>
    </source>
</evidence>
<protein>
    <submittedName>
        <fullName evidence="2">Linocin_M18 bacteriocin protein</fullName>
    </submittedName>
</protein>
<dbReference type="eggNOG" id="arCOG05908">
    <property type="taxonomic scope" value="Archaea"/>
</dbReference>
<dbReference type="Proteomes" id="UP000000390">
    <property type="component" value="Chromosome"/>
</dbReference>
<dbReference type="Proteomes" id="UP000011645">
    <property type="component" value="Unassembled WGS sequence"/>
</dbReference>
<dbReference type="EMBL" id="CP002062">
    <property type="protein sequence ID" value="ADJ14481.1"/>
    <property type="molecule type" value="Genomic_DNA"/>
</dbReference>
<dbReference type="Gene3D" id="3.30.2400.30">
    <property type="match status" value="1"/>
</dbReference>
<sequence length="356" mass="39344">MSTQDYYMNDGQTGLDGQGLNQTAKGQMGGSVRDQLNANSAEERDELRVNASSLPPAILDSIDDTVMAPMYDNLVLVQLFEEAELTHDLQWWETETSWGIRGRMNEAEHSSDLMTRSEEGALAQGREGIAVPYTIKDYRIPQAQIEKAIAYGTDIEAQYAEGAGESASELLEDTMLYGSRIQLTTQQGYTLGCPGMLNVEGRLQQPTSGTWDDGPTAKNDVLEGIGQLKDRKYYAEGSGMWLLTATKQDTYFNRDYETTAINDTSTRDRLEEISDLDRIVHVPRMPDGEAVLFKPSPQVIDMARLPDGPLNLSWDSHGGVVNQFKLYHLLAPRIKHNQDGNTGIVHFAGAGTDSEA</sequence>
<evidence type="ECO:0000313" key="2">
    <source>
        <dbReference type="EMBL" id="ADJ14481.1"/>
    </source>
</evidence>
<evidence type="ECO:0000313" key="4">
    <source>
        <dbReference type="Proteomes" id="UP000000390"/>
    </source>
</evidence>
<evidence type="ECO:0000313" key="5">
    <source>
        <dbReference type="Proteomes" id="UP000011645"/>
    </source>
</evidence>
<evidence type="ECO:0000313" key="3">
    <source>
        <dbReference type="EMBL" id="ELY40195.1"/>
    </source>
</evidence>
<dbReference type="PATRIC" id="fig|795797.18.peg.1093"/>
<dbReference type="RefSeq" id="WP_008414624.1">
    <property type="nucleotide sequence ID" value="NC_014297.1"/>
</dbReference>
<keyword evidence="5" id="KW-1185">Reference proteome</keyword>
<organism evidence="2 4">
    <name type="scientific">Halalkalicoccus jeotgali (strain DSM 18796 / CECT 7217 / JCM 14584 / KCTC 4019 / B3)</name>
    <dbReference type="NCBI Taxonomy" id="795797"/>
    <lineage>
        <taxon>Archaea</taxon>
        <taxon>Methanobacteriati</taxon>
        <taxon>Methanobacteriota</taxon>
        <taxon>Stenosarchaea group</taxon>
        <taxon>Halobacteria</taxon>
        <taxon>Halobacteriales</taxon>
        <taxon>Halococcaceae</taxon>
        <taxon>Halalkalicoccus</taxon>
    </lineage>
</organism>
<accession>D8J9V9</accession>